<keyword evidence="3" id="KW-1185">Reference proteome</keyword>
<name>A0A2H3D6Q5_ARMGA</name>
<evidence type="ECO:0000313" key="2">
    <source>
        <dbReference type="EMBL" id="PBK87092.1"/>
    </source>
</evidence>
<organism evidence="2 3">
    <name type="scientific">Armillaria gallica</name>
    <name type="common">Bulbous honey fungus</name>
    <name type="synonym">Armillaria bulbosa</name>
    <dbReference type="NCBI Taxonomy" id="47427"/>
    <lineage>
        <taxon>Eukaryota</taxon>
        <taxon>Fungi</taxon>
        <taxon>Dikarya</taxon>
        <taxon>Basidiomycota</taxon>
        <taxon>Agaricomycotina</taxon>
        <taxon>Agaricomycetes</taxon>
        <taxon>Agaricomycetidae</taxon>
        <taxon>Agaricales</taxon>
        <taxon>Marasmiineae</taxon>
        <taxon>Physalacriaceae</taxon>
        <taxon>Armillaria</taxon>
    </lineage>
</organism>
<dbReference type="AlphaFoldDB" id="A0A2H3D6Q5"/>
<dbReference type="Proteomes" id="UP000217790">
    <property type="component" value="Unassembled WGS sequence"/>
</dbReference>
<dbReference type="EMBL" id="KZ293680">
    <property type="protein sequence ID" value="PBK87092.1"/>
    <property type="molecule type" value="Genomic_DNA"/>
</dbReference>
<proteinExistence type="predicted"/>
<gene>
    <name evidence="2" type="ORF">ARMGADRAFT_1016850</name>
</gene>
<feature type="transmembrane region" description="Helical" evidence="1">
    <location>
        <begin position="51"/>
        <end position="70"/>
    </location>
</feature>
<evidence type="ECO:0000313" key="3">
    <source>
        <dbReference type="Proteomes" id="UP000217790"/>
    </source>
</evidence>
<accession>A0A2H3D6Q5</accession>
<evidence type="ECO:0000256" key="1">
    <source>
        <dbReference type="SAM" id="Phobius"/>
    </source>
</evidence>
<keyword evidence="1" id="KW-0472">Membrane</keyword>
<feature type="transmembrane region" description="Helical" evidence="1">
    <location>
        <begin position="18"/>
        <end position="39"/>
    </location>
</feature>
<reference evidence="3" key="1">
    <citation type="journal article" date="2017" name="Nat. Ecol. Evol.">
        <title>Genome expansion and lineage-specific genetic innovations in the forest pathogenic fungi Armillaria.</title>
        <authorList>
            <person name="Sipos G."/>
            <person name="Prasanna A.N."/>
            <person name="Walter M.C."/>
            <person name="O'Connor E."/>
            <person name="Balint B."/>
            <person name="Krizsan K."/>
            <person name="Kiss B."/>
            <person name="Hess J."/>
            <person name="Varga T."/>
            <person name="Slot J."/>
            <person name="Riley R."/>
            <person name="Boka B."/>
            <person name="Rigling D."/>
            <person name="Barry K."/>
            <person name="Lee J."/>
            <person name="Mihaltcheva S."/>
            <person name="LaButti K."/>
            <person name="Lipzen A."/>
            <person name="Waldron R."/>
            <person name="Moloney N.M."/>
            <person name="Sperisen C."/>
            <person name="Kredics L."/>
            <person name="Vagvoelgyi C."/>
            <person name="Patrignani A."/>
            <person name="Fitzpatrick D."/>
            <person name="Nagy I."/>
            <person name="Doyle S."/>
            <person name="Anderson J.B."/>
            <person name="Grigoriev I.V."/>
            <person name="Gueldener U."/>
            <person name="Muensterkoetter M."/>
            <person name="Nagy L.G."/>
        </authorList>
    </citation>
    <scope>NUCLEOTIDE SEQUENCE [LARGE SCALE GENOMIC DNA]</scope>
    <source>
        <strain evidence="3">Ar21-2</strain>
    </source>
</reference>
<keyword evidence="1" id="KW-0812">Transmembrane</keyword>
<protein>
    <submittedName>
        <fullName evidence="2">Uncharacterized protein</fullName>
    </submittedName>
</protein>
<sequence length="78" mass="8927">MESIIVLHIWAITGRRGVLLGFFCCLLFLNVAATLSVYISIFPVTAPLYNWLHMLSFELIVFLTAAFYGVRGVKRREF</sequence>
<keyword evidence="1" id="KW-1133">Transmembrane helix</keyword>
<dbReference type="InParanoid" id="A0A2H3D6Q5"/>